<keyword evidence="4 6" id="KW-1133">Transmembrane helix</keyword>
<comment type="subcellular location">
    <subcellularLocation>
        <location evidence="1">Membrane</location>
        <topology evidence="1">Multi-pass membrane protein</topology>
    </subcellularLocation>
</comment>
<dbReference type="CDD" id="cd13132">
    <property type="entry name" value="MATE_eukaryotic"/>
    <property type="match status" value="1"/>
</dbReference>
<comment type="caution">
    <text evidence="6">Lacks conserved residue(s) required for the propagation of feature annotation.</text>
</comment>
<evidence type="ECO:0000256" key="3">
    <source>
        <dbReference type="ARBA" id="ARBA00022692"/>
    </source>
</evidence>
<evidence type="ECO:0000313" key="7">
    <source>
        <dbReference type="EMBL" id="KAJ9173034.1"/>
    </source>
</evidence>
<comment type="caution">
    <text evidence="7">The sequence shown here is derived from an EMBL/GenBank/DDBJ whole genome shotgun (WGS) entry which is preliminary data.</text>
</comment>
<feature type="transmembrane region" description="Helical" evidence="6">
    <location>
        <begin position="416"/>
        <end position="436"/>
    </location>
</feature>
<feature type="transmembrane region" description="Helical" evidence="6">
    <location>
        <begin position="56"/>
        <end position="76"/>
    </location>
</feature>
<evidence type="ECO:0000256" key="2">
    <source>
        <dbReference type="ARBA" id="ARBA00010199"/>
    </source>
</evidence>
<feature type="transmembrane region" description="Helical" evidence="6">
    <location>
        <begin position="388"/>
        <end position="410"/>
    </location>
</feature>
<name>A0ABQ9M2D6_HEVBR</name>
<feature type="transmembrane region" description="Helical" evidence="6">
    <location>
        <begin position="312"/>
        <end position="344"/>
    </location>
</feature>
<keyword evidence="8" id="KW-1185">Reference proteome</keyword>
<evidence type="ECO:0000256" key="1">
    <source>
        <dbReference type="ARBA" id="ARBA00004141"/>
    </source>
</evidence>
<feature type="transmembrane region" description="Helical" evidence="6">
    <location>
        <begin position="159"/>
        <end position="182"/>
    </location>
</feature>
<evidence type="ECO:0000256" key="4">
    <source>
        <dbReference type="ARBA" id="ARBA00022989"/>
    </source>
</evidence>
<keyword evidence="3 6" id="KW-0812">Transmembrane</keyword>
<accession>A0ABQ9M2D6</accession>
<feature type="transmembrane region" description="Helical" evidence="6">
    <location>
        <begin position="194"/>
        <end position="214"/>
    </location>
</feature>
<reference evidence="7" key="1">
    <citation type="journal article" date="2023" name="Plant Biotechnol. J.">
        <title>Chromosome-level wild Hevea brasiliensis genome provides new tools for genomic-assisted breeding and valuable loci to elevate rubber yield.</title>
        <authorList>
            <person name="Cheng H."/>
            <person name="Song X."/>
            <person name="Hu Y."/>
            <person name="Wu T."/>
            <person name="Yang Q."/>
            <person name="An Z."/>
            <person name="Feng S."/>
            <person name="Deng Z."/>
            <person name="Wu W."/>
            <person name="Zeng X."/>
            <person name="Tu M."/>
            <person name="Wang X."/>
            <person name="Huang H."/>
        </authorList>
    </citation>
    <scope>NUCLEOTIDE SEQUENCE</scope>
    <source>
        <strain evidence="7">MT/VB/25A 57/8</strain>
    </source>
</reference>
<keyword evidence="5 6" id="KW-0472">Membrane</keyword>
<dbReference type="InterPro" id="IPR045069">
    <property type="entry name" value="MATE_euk"/>
</dbReference>
<dbReference type="InterPro" id="IPR002528">
    <property type="entry name" value="MATE_fam"/>
</dbReference>
<dbReference type="Proteomes" id="UP001174677">
    <property type="component" value="Chromosome 9"/>
</dbReference>
<dbReference type="EMBL" id="JARPOI010000009">
    <property type="protein sequence ID" value="KAJ9173034.1"/>
    <property type="molecule type" value="Genomic_DNA"/>
</dbReference>
<sequence>MEQRVWVMKELKKLSLLAAPMVVVSVSQSVLPAISLMMTGHLGKLQLSGVSIATSFTNATGFALLFGLSGALETLCGQAYGAGQYHKLGSYVYCSMISLLPICLPVSILWIFMARLLILIGLNPQISVVACKYSIGLIPALFGYAILQSLFRYFQSQSLILPMLLSSCATVCFHVPLCWALIYKWEFGNIGGAIAIGVAYWFNVIILVSYFLFSSSCEKTRILCWKDIFSSISEFWCFALSSSLMVCLEWWTFELLILLAGLLKNSKLETSVLSICITTTSLHYFVQYGIGAAASVRVSNELGSGNPRAARAIVHIVLVISLTEAVIASTSLFCTRYVFGYAFSNDKEVVDYVTEVAPLLCLSVIVDSLLAVLSGIARGCGWQRIGAFVNLGAYYFVGIPVSVVLCFVGHLRGKGLWIGLLVGTTVQLALFAFITASTNWKKQASIAKDRIFKGQFQQIIDGIEL</sequence>
<feature type="transmembrane region" description="Helical" evidence="6">
    <location>
        <begin position="88"/>
        <end position="113"/>
    </location>
</feature>
<gene>
    <name evidence="7" type="ORF">P3X46_016210</name>
</gene>
<evidence type="ECO:0000256" key="6">
    <source>
        <dbReference type="RuleBase" id="RU004914"/>
    </source>
</evidence>
<comment type="similarity">
    <text evidence="2 6">Belongs to the multi antimicrobial extrusion (MATE) (TC 2.A.66.1) family.</text>
</comment>
<evidence type="ECO:0000313" key="8">
    <source>
        <dbReference type="Proteomes" id="UP001174677"/>
    </source>
</evidence>
<dbReference type="Pfam" id="PF01554">
    <property type="entry name" value="MatE"/>
    <property type="match status" value="2"/>
</dbReference>
<protein>
    <recommendedName>
        <fullName evidence="6">Protein DETOXIFICATION</fullName>
    </recommendedName>
    <alternativeName>
        <fullName evidence="6">Multidrug and toxic compound extrusion protein</fullName>
    </alternativeName>
</protein>
<proteinExistence type="inferred from homology"/>
<dbReference type="NCBIfam" id="TIGR00797">
    <property type="entry name" value="matE"/>
    <property type="match status" value="1"/>
</dbReference>
<evidence type="ECO:0000256" key="5">
    <source>
        <dbReference type="ARBA" id="ARBA00023136"/>
    </source>
</evidence>
<dbReference type="PANTHER" id="PTHR11206">
    <property type="entry name" value="MULTIDRUG RESISTANCE PROTEIN"/>
    <property type="match status" value="1"/>
</dbReference>
<feature type="transmembrane region" description="Helical" evidence="6">
    <location>
        <begin position="125"/>
        <end position="147"/>
    </location>
</feature>
<organism evidence="7 8">
    <name type="scientific">Hevea brasiliensis</name>
    <name type="common">Para rubber tree</name>
    <name type="synonym">Siphonia brasiliensis</name>
    <dbReference type="NCBI Taxonomy" id="3981"/>
    <lineage>
        <taxon>Eukaryota</taxon>
        <taxon>Viridiplantae</taxon>
        <taxon>Streptophyta</taxon>
        <taxon>Embryophyta</taxon>
        <taxon>Tracheophyta</taxon>
        <taxon>Spermatophyta</taxon>
        <taxon>Magnoliopsida</taxon>
        <taxon>eudicotyledons</taxon>
        <taxon>Gunneridae</taxon>
        <taxon>Pentapetalae</taxon>
        <taxon>rosids</taxon>
        <taxon>fabids</taxon>
        <taxon>Malpighiales</taxon>
        <taxon>Euphorbiaceae</taxon>
        <taxon>Crotonoideae</taxon>
        <taxon>Micrandreae</taxon>
        <taxon>Hevea</taxon>
    </lineage>
</organism>
<feature type="transmembrane region" description="Helical" evidence="6">
    <location>
        <begin position="356"/>
        <end position="376"/>
    </location>
</feature>